<dbReference type="Gene3D" id="3.40.190.10">
    <property type="entry name" value="Periplasmic binding protein-like II"/>
    <property type="match status" value="1"/>
</dbReference>
<organism evidence="1 2">
    <name type="scientific">Sphaerisporangium rhizosphaerae</name>
    <dbReference type="NCBI Taxonomy" id="2269375"/>
    <lineage>
        <taxon>Bacteria</taxon>
        <taxon>Bacillati</taxon>
        <taxon>Actinomycetota</taxon>
        <taxon>Actinomycetes</taxon>
        <taxon>Streptosporangiales</taxon>
        <taxon>Streptosporangiaceae</taxon>
        <taxon>Sphaerisporangium</taxon>
    </lineage>
</organism>
<keyword evidence="2" id="KW-1185">Reference proteome</keyword>
<evidence type="ECO:0000313" key="2">
    <source>
        <dbReference type="Proteomes" id="UP001596496"/>
    </source>
</evidence>
<dbReference type="EMBL" id="JBHTCG010000027">
    <property type="protein sequence ID" value="MFC7386473.1"/>
    <property type="molecule type" value="Genomic_DNA"/>
</dbReference>
<sequence length="44" mass="4757">MVGFAIASEQEMADAFTAEGLIPGKVAFADHTDRRFNDIVTKDA</sequence>
<accession>A0ABW2PA38</accession>
<name>A0ABW2PA38_9ACTN</name>
<reference evidence="2" key="1">
    <citation type="journal article" date="2019" name="Int. J. Syst. Evol. Microbiol.">
        <title>The Global Catalogue of Microorganisms (GCM) 10K type strain sequencing project: providing services to taxonomists for standard genome sequencing and annotation.</title>
        <authorList>
            <consortium name="The Broad Institute Genomics Platform"/>
            <consortium name="The Broad Institute Genome Sequencing Center for Infectious Disease"/>
            <person name="Wu L."/>
            <person name="Ma J."/>
        </authorList>
    </citation>
    <scope>NUCLEOTIDE SEQUENCE [LARGE SCALE GENOMIC DNA]</scope>
    <source>
        <strain evidence="2">CECT 7649</strain>
    </source>
</reference>
<evidence type="ECO:0000313" key="1">
    <source>
        <dbReference type="EMBL" id="MFC7386473.1"/>
    </source>
</evidence>
<proteinExistence type="predicted"/>
<comment type="caution">
    <text evidence="1">The sequence shown here is derived from an EMBL/GenBank/DDBJ whole genome shotgun (WGS) entry which is preliminary data.</text>
</comment>
<protein>
    <submittedName>
        <fullName evidence="1">Uncharacterized protein</fullName>
    </submittedName>
</protein>
<dbReference type="RefSeq" id="WP_380830212.1">
    <property type="nucleotide sequence ID" value="NZ_JBHTCG010000027.1"/>
</dbReference>
<gene>
    <name evidence="1" type="ORF">ACFQSB_29990</name>
</gene>
<dbReference type="Proteomes" id="UP001596496">
    <property type="component" value="Unassembled WGS sequence"/>
</dbReference>